<accession>A0A392V4K8</accession>
<dbReference type="Proteomes" id="UP000265520">
    <property type="component" value="Unassembled WGS sequence"/>
</dbReference>
<proteinExistence type="predicted"/>
<protein>
    <submittedName>
        <fullName evidence="1">Uncharacterized protein</fullName>
    </submittedName>
</protein>
<reference evidence="1 2" key="1">
    <citation type="journal article" date="2018" name="Front. Plant Sci.">
        <title>Red Clover (Trifolium pratense) and Zigzag Clover (T. medium) - A Picture of Genomic Similarities and Differences.</title>
        <authorList>
            <person name="Dluhosova J."/>
            <person name="Istvanek J."/>
            <person name="Nedelnik J."/>
            <person name="Repkova J."/>
        </authorList>
    </citation>
    <scope>NUCLEOTIDE SEQUENCE [LARGE SCALE GENOMIC DNA]</scope>
    <source>
        <strain evidence="2">cv. 10/8</strain>
        <tissue evidence="1">Leaf</tissue>
    </source>
</reference>
<dbReference type="EMBL" id="LXQA011062188">
    <property type="protein sequence ID" value="MCI83228.1"/>
    <property type="molecule type" value="Genomic_DNA"/>
</dbReference>
<evidence type="ECO:0000313" key="2">
    <source>
        <dbReference type="Proteomes" id="UP000265520"/>
    </source>
</evidence>
<name>A0A392V4K8_9FABA</name>
<sequence length="30" mass="3251">GWLARRAELLCLGHLASSSCAARRVVLRNA</sequence>
<dbReference type="AlphaFoldDB" id="A0A392V4K8"/>
<keyword evidence="2" id="KW-1185">Reference proteome</keyword>
<evidence type="ECO:0000313" key="1">
    <source>
        <dbReference type="EMBL" id="MCI83228.1"/>
    </source>
</evidence>
<organism evidence="1 2">
    <name type="scientific">Trifolium medium</name>
    <dbReference type="NCBI Taxonomy" id="97028"/>
    <lineage>
        <taxon>Eukaryota</taxon>
        <taxon>Viridiplantae</taxon>
        <taxon>Streptophyta</taxon>
        <taxon>Embryophyta</taxon>
        <taxon>Tracheophyta</taxon>
        <taxon>Spermatophyta</taxon>
        <taxon>Magnoliopsida</taxon>
        <taxon>eudicotyledons</taxon>
        <taxon>Gunneridae</taxon>
        <taxon>Pentapetalae</taxon>
        <taxon>rosids</taxon>
        <taxon>fabids</taxon>
        <taxon>Fabales</taxon>
        <taxon>Fabaceae</taxon>
        <taxon>Papilionoideae</taxon>
        <taxon>50 kb inversion clade</taxon>
        <taxon>NPAAA clade</taxon>
        <taxon>Hologalegina</taxon>
        <taxon>IRL clade</taxon>
        <taxon>Trifolieae</taxon>
        <taxon>Trifolium</taxon>
    </lineage>
</organism>
<feature type="non-terminal residue" evidence="1">
    <location>
        <position position="1"/>
    </location>
</feature>
<comment type="caution">
    <text evidence="1">The sequence shown here is derived from an EMBL/GenBank/DDBJ whole genome shotgun (WGS) entry which is preliminary data.</text>
</comment>